<feature type="coiled-coil region" evidence="1">
    <location>
        <begin position="171"/>
        <end position="208"/>
    </location>
</feature>
<evidence type="ECO:0000256" key="1">
    <source>
        <dbReference type="SAM" id="Coils"/>
    </source>
</evidence>
<keyword evidence="3" id="KW-1185">Reference proteome</keyword>
<reference evidence="2" key="2">
    <citation type="submission" date="2020-09" db="EMBL/GenBank/DDBJ databases">
        <authorList>
            <person name="Sun Q."/>
            <person name="Zhou Y."/>
        </authorList>
    </citation>
    <scope>NUCLEOTIDE SEQUENCE</scope>
    <source>
        <strain evidence="2">CGMCC 1.15367</strain>
    </source>
</reference>
<organism evidence="2 3">
    <name type="scientific">Aureimonas endophytica</name>
    <dbReference type="NCBI Taxonomy" id="2027858"/>
    <lineage>
        <taxon>Bacteria</taxon>
        <taxon>Pseudomonadati</taxon>
        <taxon>Pseudomonadota</taxon>
        <taxon>Alphaproteobacteria</taxon>
        <taxon>Hyphomicrobiales</taxon>
        <taxon>Aurantimonadaceae</taxon>
        <taxon>Aureimonas</taxon>
    </lineage>
</organism>
<proteinExistence type="predicted"/>
<comment type="caution">
    <text evidence="2">The sequence shown here is derived from an EMBL/GenBank/DDBJ whole genome shotgun (WGS) entry which is preliminary data.</text>
</comment>
<keyword evidence="1" id="KW-0175">Coiled coil</keyword>
<dbReference type="RefSeq" id="WP_188906476.1">
    <property type="nucleotide sequence ID" value="NZ_BMIQ01000001.1"/>
</dbReference>
<gene>
    <name evidence="2" type="ORF">GCM10011390_03260</name>
</gene>
<dbReference type="AlphaFoldDB" id="A0A916ZDI5"/>
<dbReference type="EMBL" id="BMIQ01000001">
    <property type="protein sequence ID" value="GGD87852.1"/>
    <property type="molecule type" value="Genomic_DNA"/>
</dbReference>
<evidence type="ECO:0000313" key="2">
    <source>
        <dbReference type="EMBL" id="GGD87852.1"/>
    </source>
</evidence>
<name>A0A916ZDI5_9HYPH</name>
<evidence type="ECO:0000313" key="3">
    <source>
        <dbReference type="Proteomes" id="UP000644699"/>
    </source>
</evidence>
<reference evidence="2" key="1">
    <citation type="journal article" date="2014" name="Int. J. Syst. Evol. Microbiol.">
        <title>Complete genome sequence of Corynebacterium casei LMG S-19264T (=DSM 44701T), isolated from a smear-ripened cheese.</title>
        <authorList>
            <consortium name="US DOE Joint Genome Institute (JGI-PGF)"/>
            <person name="Walter F."/>
            <person name="Albersmeier A."/>
            <person name="Kalinowski J."/>
            <person name="Ruckert C."/>
        </authorList>
    </citation>
    <scope>NUCLEOTIDE SEQUENCE</scope>
    <source>
        <strain evidence="2">CGMCC 1.15367</strain>
    </source>
</reference>
<sequence length="284" mass="32459">MTTTNESLKILFRQAHEAARAVHQKGDNYAATFGLALRAAYAALRQPAAPVRERVDVGREGWVDADLEYTNYVRGGGDVTPTVTVYDDYAQTRRLRYDSDGLSGSRRSGWISWNLSENRLYRLDGVSISSSKGATRWVSTFEGVTTYYKEAAAFEAERRRRFPVGFELEKVREEQRRVETEARQRREIEEQKARLERMKIEAAEREKEIAEKWAVLDAEAQRIEAEGQTTTDGLPLLKGSARQVAWALRIRSAVHRREPANAALKRATTASYWIENYRSVLPRI</sequence>
<accession>A0A916ZDI5</accession>
<dbReference type="Proteomes" id="UP000644699">
    <property type="component" value="Unassembled WGS sequence"/>
</dbReference>
<protein>
    <submittedName>
        <fullName evidence="2">Uncharacterized protein</fullName>
    </submittedName>
</protein>